<dbReference type="Proteomes" id="UP000199036">
    <property type="component" value="Unassembled WGS sequence"/>
</dbReference>
<sequence length="206" mass="23879">MTKKALIFALICVALGSLLTFFIMRKVDKKNEVLPDTELIQQQMKNVSKLVVNEAKISQIYNYKDEKSFMNLMSFDKKALVVVNADVQIMYDLSKLEYAVDETNKIVKITFIPKEEIKINPDIKIYDVEESRFNAFKGNDYNTIQESVKKQFHEKIMKSNIQANAKNRLISELSKFLVVTQSLGWTLQYQDETITNTADFNELIQL</sequence>
<keyword evidence="1" id="KW-0472">Membrane</keyword>
<name>A0A1I5BMR5_9FLAO</name>
<accession>A0A1I5BMR5</accession>
<evidence type="ECO:0000313" key="2">
    <source>
        <dbReference type="EMBL" id="SFN75916.1"/>
    </source>
</evidence>
<keyword evidence="1" id="KW-0812">Transmembrane</keyword>
<dbReference type="RefSeq" id="WP_091522636.1">
    <property type="nucleotide sequence ID" value="NZ_FOVI01000010.1"/>
</dbReference>
<dbReference type="OrthoDB" id="5700441at2"/>
<dbReference type="Pfam" id="PF14014">
    <property type="entry name" value="DUF4230"/>
    <property type="match status" value="1"/>
</dbReference>
<gene>
    <name evidence="2" type="ORF">SAMN05421741_11059</name>
</gene>
<proteinExistence type="predicted"/>
<keyword evidence="1" id="KW-1133">Transmembrane helix</keyword>
<protein>
    <submittedName>
        <fullName evidence="2">Adenosine/AMP deaminase</fullName>
    </submittedName>
</protein>
<keyword evidence="3" id="KW-1185">Reference proteome</keyword>
<dbReference type="InterPro" id="IPR025324">
    <property type="entry name" value="DUF4230"/>
</dbReference>
<reference evidence="3" key="1">
    <citation type="submission" date="2016-10" db="EMBL/GenBank/DDBJ databases">
        <authorList>
            <person name="Varghese N."/>
            <person name="Submissions S."/>
        </authorList>
    </citation>
    <scope>NUCLEOTIDE SEQUENCE [LARGE SCALE GENOMIC DNA]</scope>
    <source>
        <strain evidence="3">DS-12</strain>
    </source>
</reference>
<dbReference type="EMBL" id="FOVI01000010">
    <property type="protein sequence ID" value="SFN75916.1"/>
    <property type="molecule type" value="Genomic_DNA"/>
</dbReference>
<evidence type="ECO:0000313" key="3">
    <source>
        <dbReference type="Proteomes" id="UP000199036"/>
    </source>
</evidence>
<dbReference type="AlphaFoldDB" id="A0A1I5BMR5"/>
<evidence type="ECO:0000256" key="1">
    <source>
        <dbReference type="SAM" id="Phobius"/>
    </source>
</evidence>
<feature type="transmembrane region" description="Helical" evidence="1">
    <location>
        <begin position="6"/>
        <end position="24"/>
    </location>
</feature>
<organism evidence="2 3">
    <name type="scientific">Paenimyroides ummariense</name>
    <dbReference type="NCBI Taxonomy" id="913024"/>
    <lineage>
        <taxon>Bacteria</taxon>
        <taxon>Pseudomonadati</taxon>
        <taxon>Bacteroidota</taxon>
        <taxon>Flavobacteriia</taxon>
        <taxon>Flavobacteriales</taxon>
        <taxon>Flavobacteriaceae</taxon>
        <taxon>Paenimyroides</taxon>
    </lineage>
</organism>
<dbReference type="STRING" id="913024.SAMN05421741_11059"/>